<dbReference type="Proteomes" id="UP000069850">
    <property type="component" value="Chromosome 1"/>
</dbReference>
<gene>
    <name evidence="3" type="ORF">MMAB1_1574</name>
</gene>
<keyword evidence="2" id="KW-0472">Membrane</keyword>
<sequence>MVRMPDIGGADLFVLAFGDILHYFTPYTATLFLLALLFTGLVIVARPEGQIDIAFGGDAYYAKQTTVPEMRFRRFMAIAAVLRPWGRWRAEISSTSRSSSRWSASPTSASSRR</sequence>
<dbReference type="InterPro" id="IPR017059">
    <property type="entry name" value="NiFe-hyd_3_EhaH_prd"/>
</dbReference>
<evidence type="ECO:0000313" key="4">
    <source>
        <dbReference type="Proteomes" id="UP000069850"/>
    </source>
</evidence>
<reference evidence="3 4" key="1">
    <citation type="submission" date="2016-01" db="EMBL/GenBank/DDBJ databases">
        <authorList>
            <person name="Manzoor S."/>
        </authorList>
    </citation>
    <scope>NUCLEOTIDE SEQUENCE [LARGE SCALE GENOMIC DNA]</scope>
    <source>
        <strain evidence="3">Methanoculleus sp MAB1</strain>
    </source>
</reference>
<dbReference type="AlphaFoldDB" id="A0A0X3BKT3"/>
<dbReference type="Pfam" id="PF10125">
    <property type="entry name" value="NADHdeh_related"/>
    <property type="match status" value="1"/>
</dbReference>
<dbReference type="EMBL" id="LT158599">
    <property type="protein sequence ID" value="CVK32787.1"/>
    <property type="molecule type" value="Genomic_DNA"/>
</dbReference>
<keyword evidence="2" id="KW-0812">Transmembrane</keyword>
<organism evidence="3 4">
    <name type="scientific">Methanoculleus bourgensis</name>
    <dbReference type="NCBI Taxonomy" id="83986"/>
    <lineage>
        <taxon>Archaea</taxon>
        <taxon>Methanobacteriati</taxon>
        <taxon>Methanobacteriota</taxon>
        <taxon>Stenosarchaea group</taxon>
        <taxon>Methanomicrobia</taxon>
        <taxon>Methanomicrobiales</taxon>
        <taxon>Methanomicrobiaceae</taxon>
        <taxon>Methanoculleus</taxon>
    </lineage>
</organism>
<feature type="region of interest" description="Disordered" evidence="1">
    <location>
        <begin position="92"/>
        <end position="113"/>
    </location>
</feature>
<proteinExistence type="predicted"/>
<keyword evidence="2" id="KW-1133">Transmembrane helix</keyword>
<evidence type="ECO:0000313" key="3">
    <source>
        <dbReference type="EMBL" id="CVK32787.1"/>
    </source>
</evidence>
<dbReference type="KEGG" id="mema:MMAB1_1574"/>
<name>A0A0X3BKT3_9EURY</name>
<feature type="transmembrane region" description="Helical" evidence="2">
    <location>
        <begin position="20"/>
        <end position="45"/>
    </location>
</feature>
<feature type="compositionally biased region" description="Low complexity" evidence="1">
    <location>
        <begin position="93"/>
        <end position="113"/>
    </location>
</feature>
<evidence type="ECO:0000256" key="1">
    <source>
        <dbReference type="SAM" id="MobiDB-lite"/>
    </source>
</evidence>
<protein>
    <submittedName>
        <fullName evidence="3">Uncharacterized protein</fullName>
    </submittedName>
</protein>
<evidence type="ECO:0000256" key="2">
    <source>
        <dbReference type="SAM" id="Phobius"/>
    </source>
</evidence>
<accession>A0A0X3BKT3</accession>